<feature type="transmembrane region" description="Helical" evidence="1">
    <location>
        <begin position="7"/>
        <end position="37"/>
    </location>
</feature>
<keyword evidence="1" id="KW-1133">Transmembrane helix</keyword>
<sequence>MLKNNLFSLVVLIFSCLVLFLIADVVSELLASLIVFFEKGLFPFSWNNAFSSFTTTGYVGGIILGIGLWLKGLLQKKFL</sequence>
<name>A0A5U4HCS0_SALER</name>
<gene>
    <name evidence="2" type="ORF">AUS09_10970</name>
</gene>
<dbReference type="EMBL" id="AAGNJA010000003">
    <property type="protein sequence ID" value="EBP9375276.1"/>
    <property type="molecule type" value="Genomic_DNA"/>
</dbReference>
<organism evidence="2">
    <name type="scientific">Salmonella enterica</name>
    <name type="common">Salmonella choleraesuis</name>
    <dbReference type="NCBI Taxonomy" id="28901"/>
    <lineage>
        <taxon>Bacteria</taxon>
        <taxon>Pseudomonadati</taxon>
        <taxon>Pseudomonadota</taxon>
        <taxon>Gammaproteobacteria</taxon>
        <taxon>Enterobacterales</taxon>
        <taxon>Enterobacteriaceae</taxon>
        <taxon>Salmonella</taxon>
    </lineage>
</organism>
<keyword evidence="1" id="KW-0812">Transmembrane</keyword>
<evidence type="ECO:0000313" key="2">
    <source>
        <dbReference type="EMBL" id="EBP9375276.1"/>
    </source>
</evidence>
<dbReference type="PROSITE" id="PS51257">
    <property type="entry name" value="PROKAR_LIPOPROTEIN"/>
    <property type="match status" value="1"/>
</dbReference>
<protein>
    <submittedName>
        <fullName evidence="2">Uncharacterized protein</fullName>
    </submittedName>
</protein>
<accession>A0A5U4HCS0</accession>
<reference evidence="2" key="1">
    <citation type="submission" date="2018-07" db="EMBL/GenBank/DDBJ databases">
        <authorList>
            <consortium name="PulseNet: The National Subtyping Network for Foodborne Disease Surveillance"/>
            <person name="Tarr C.L."/>
            <person name="Trees E."/>
            <person name="Katz L.S."/>
            <person name="Carleton-Romer H.A."/>
            <person name="Stroika S."/>
            <person name="Kucerova Z."/>
            <person name="Roache K.F."/>
            <person name="Sabol A.L."/>
            <person name="Besser J."/>
            <person name="Gerner-Smidt P."/>
        </authorList>
    </citation>
    <scope>NUCLEOTIDE SEQUENCE</scope>
    <source>
        <strain evidence="2">2015K-1398</strain>
    </source>
</reference>
<proteinExistence type="predicted"/>
<feature type="transmembrane region" description="Helical" evidence="1">
    <location>
        <begin position="49"/>
        <end position="70"/>
    </location>
</feature>
<dbReference type="AlphaFoldDB" id="A0A5U4HCS0"/>
<comment type="caution">
    <text evidence="2">The sequence shown here is derived from an EMBL/GenBank/DDBJ whole genome shotgun (WGS) entry which is preliminary data.</text>
</comment>
<evidence type="ECO:0000256" key="1">
    <source>
        <dbReference type="SAM" id="Phobius"/>
    </source>
</evidence>
<keyword evidence="1" id="KW-0472">Membrane</keyword>